<keyword evidence="4" id="KW-0663">Pyridoxal phosphate</keyword>
<dbReference type="InterPro" id="IPR050571">
    <property type="entry name" value="Class-IV_PLP-Dep_Aminotrnsfr"/>
</dbReference>
<dbReference type="GO" id="GO:0008696">
    <property type="term" value="F:4-amino-4-deoxychorismate lyase activity"/>
    <property type="evidence" value="ECO:0007669"/>
    <property type="project" value="UniProtKB-EC"/>
</dbReference>
<comment type="similarity">
    <text evidence="2">Belongs to the class-IV pyridoxal-phosphate-dependent aminotransferase family.</text>
</comment>
<organism evidence="10 11">
    <name type="scientific">Chromobacterium aquaticum</name>
    <dbReference type="NCBI Taxonomy" id="467180"/>
    <lineage>
        <taxon>Bacteria</taxon>
        <taxon>Pseudomonadati</taxon>
        <taxon>Pseudomonadota</taxon>
        <taxon>Betaproteobacteria</taxon>
        <taxon>Neisseriales</taxon>
        <taxon>Chromobacteriaceae</taxon>
        <taxon>Chromobacterium</taxon>
    </lineage>
</organism>
<dbReference type="SUPFAM" id="SSF56752">
    <property type="entry name" value="D-aminoacid aminotransferase-like PLP-dependent enzymes"/>
    <property type="match status" value="1"/>
</dbReference>
<keyword evidence="6 10" id="KW-0456">Lyase</keyword>
<dbReference type="RefSeq" id="WP_231461959.1">
    <property type="nucleotide sequence ID" value="NZ_JAJOHW010000053.1"/>
</dbReference>
<proteinExistence type="inferred from homology"/>
<name>A0ABV8ZMI5_9NEIS</name>
<dbReference type="InterPro" id="IPR001544">
    <property type="entry name" value="Aminotrans_IV"/>
</dbReference>
<dbReference type="Proteomes" id="UP001595999">
    <property type="component" value="Unassembled WGS sequence"/>
</dbReference>
<evidence type="ECO:0000256" key="7">
    <source>
        <dbReference type="ARBA" id="ARBA00035633"/>
    </source>
</evidence>
<dbReference type="InterPro" id="IPR043131">
    <property type="entry name" value="BCAT-like_N"/>
</dbReference>
<dbReference type="PANTHER" id="PTHR42743">
    <property type="entry name" value="AMINO-ACID AMINOTRANSFERASE"/>
    <property type="match status" value="1"/>
</dbReference>
<evidence type="ECO:0000313" key="10">
    <source>
        <dbReference type="EMBL" id="MFC4488704.1"/>
    </source>
</evidence>
<evidence type="ECO:0000256" key="4">
    <source>
        <dbReference type="ARBA" id="ARBA00022898"/>
    </source>
</evidence>
<comment type="pathway">
    <text evidence="7">Cofactor biosynthesis; tetrahydrofolate biosynthesis; 4-aminobenzoate from chorismate: step 2/2.</text>
</comment>
<dbReference type="Gene3D" id="3.20.10.10">
    <property type="entry name" value="D-amino Acid Aminotransferase, subunit A, domain 2"/>
    <property type="match status" value="1"/>
</dbReference>
<dbReference type="InterPro" id="IPR017824">
    <property type="entry name" value="Aminodeoxychorismate_lyase_IV"/>
</dbReference>
<sequence>MAMLINGRPDERIAAADRGLSYGDGVFRTLELLSGRPRLWAWQFARLCDDARRLSLPPPEEALLLAELAVAGHGLPRAAAKIVLTRGAGARGYAMPEAPLCTRIVSAAPWNGYPSEHAEQGVAARWCETRLALQPALAGIKHLNRLENVLARSEWQDPAIAEGLMLDMEGWVAEGTMSNVYVLEGEAIATPRLDRCGVNGAVRDWLTVHCLDIGRSFTETRLSMQRLIDADAVFLSNSLMGIWQITRLGERRWSPHPLLRALQHSLSLQA</sequence>
<gene>
    <name evidence="10" type="primary">pabC</name>
    <name evidence="10" type="ORF">ACFO0R_03650</name>
</gene>
<dbReference type="Gene3D" id="3.30.470.10">
    <property type="match status" value="1"/>
</dbReference>
<evidence type="ECO:0000256" key="3">
    <source>
        <dbReference type="ARBA" id="ARBA00011738"/>
    </source>
</evidence>
<comment type="subunit">
    <text evidence="3">Homodimer.</text>
</comment>
<evidence type="ECO:0000256" key="8">
    <source>
        <dbReference type="ARBA" id="ARBA00035676"/>
    </source>
</evidence>
<dbReference type="InterPro" id="IPR036038">
    <property type="entry name" value="Aminotransferase-like"/>
</dbReference>
<evidence type="ECO:0000256" key="5">
    <source>
        <dbReference type="ARBA" id="ARBA00022909"/>
    </source>
</evidence>
<comment type="catalytic activity">
    <reaction evidence="9">
        <text>4-amino-4-deoxychorismate = 4-aminobenzoate + pyruvate + H(+)</text>
        <dbReference type="Rhea" id="RHEA:16201"/>
        <dbReference type="ChEBI" id="CHEBI:15361"/>
        <dbReference type="ChEBI" id="CHEBI:15378"/>
        <dbReference type="ChEBI" id="CHEBI:17836"/>
        <dbReference type="ChEBI" id="CHEBI:58406"/>
        <dbReference type="EC" id="4.1.3.38"/>
    </reaction>
</comment>
<evidence type="ECO:0000256" key="6">
    <source>
        <dbReference type="ARBA" id="ARBA00023239"/>
    </source>
</evidence>
<keyword evidence="11" id="KW-1185">Reference proteome</keyword>
<keyword evidence="5" id="KW-0289">Folate biosynthesis</keyword>
<evidence type="ECO:0000256" key="1">
    <source>
        <dbReference type="ARBA" id="ARBA00001933"/>
    </source>
</evidence>
<dbReference type="PANTHER" id="PTHR42743:SF2">
    <property type="entry name" value="AMINODEOXYCHORISMATE LYASE"/>
    <property type="match status" value="1"/>
</dbReference>
<protein>
    <recommendedName>
        <fullName evidence="8">aminodeoxychorismate lyase</fullName>
        <ecNumber evidence="8">4.1.3.38</ecNumber>
    </recommendedName>
</protein>
<comment type="cofactor">
    <cofactor evidence="1">
        <name>pyridoxal 5'-phosphate</name>
        <dbReference type="ChEBI" id="CHEBI:597326"/>
    </cofactor>
</comment>
<reference evidence="11" key="1">
    <citation type="journal article" date="2019" name="Int. J. Syst. Evol. Microbiol.">
        <title>The Global Catalogue of Microorganisms (GCM) 10K type strain sequencing project: providing services to taxonomists for standard genome sequencing and annotation.</title>
        <authorList>
            <consortium name="The Broad Institute Genomics Platform"/>
            <consortium name="The Broad Institute Genome Sequencing Center for Infectious Disease"/>
            <person name="Wu L."/>
            <person name="Ma J."/>
        </authorList>
    </citation>
    <scope>NUCLEOTIDE SEQUENCE [LARGE SCALE GENOMIC DNA]</scope>
    <source>
        <strain evidence="11">CGMCC 4.7608</strain>
    </source>
</reference>
<dbReference type="EMBL" id="JBHSEK010000002">
    <property type="protein sequence ID" value="MFC4488704.1"/>
    <property type="molecule type" value="Genomic_DNA"/>
</dbReference>
<accession>A0ABV8ZMI5</accession>
<dbReference type="NCBIfam" id="TIGR03461">
    <property type="entry name" value="pabC_Proteo"/>
    <property type="match status" value="1"/>
</dbReference>
<dbReference type="InterPro" id="IPR043132">
    <property type="entry name" value="BCAT-like_C"/>
</dbReference>
<dbReference type="EC" id="4.1.3.38" evidence="8"/>
<dbReference type="Pfam" id="PF01063">
    <property type="entry name" value="Aminotran_4"/>
    <property type="match status" value="1"/>
</dbReference>
<evidence type="ECO:0000313" key="11">
    <source>
        <dbReference type="Proteomes" id="UP001595999"/>
    </source>
</evidence>
<comment type="caution">
    <text evidence="10">The sequence shown here is derived from an EMBL/GenBank/DDBJ whole genome shotgun (WGS) entry which is preliminary data.</text>
</comment>
<evidence type="ECO:0000256" key="9">
    <source>
        <dbReference type="ARBA" id="ARBA00049529"/>
    </source>
</evidence>
<evidence type="ECO:0000256" key="2">
    <source>
        <dbReference type="ARBA" id="ARBA00009320"/>
    </source>
</evidence>
<dbReference type="NCBIfam" id="NF004761">
    <property type="entry name" value="PRK06092.1"/>
    <property type="match status" value="1"/>
</dbReference>